<gene>
    <name evidence="1" type="ORF">PISMIDRAFT_18485</name>
</gene>
<keyword evidence="2" id="KW-1185">Reference proteome</keyword>
<evidence type="ECO:0000313" key="1">
    <source>
        <dbReference type="EMBL" id="KIK12770.1"/>
    </source>
</evidence>
<dbReference type="HOGENOM" id="CLU_1579158_0_0_1"/>
<protein>
    <submittedName>
        <fullName evidence="1">Uncharacterized protein</fullName>
    </submittedName>
</protein>
<sequence>MRPHALSSLESLESLHLHSGRLLTLHLEKDRSVIWPSLIVGPVPQELSLSALIPMLYGPDLEVKYNMDPTSLVLFAIELLEGQGGSIRMLRALFLNACAFPLNFHVPKFEHEYLTAYDCTGELTTVQFNKTDTVKESYVFRPSRDGVRPKNSWPSSNTFQNTAVFVVGA</sequence>
<dbReference type="Proteomes" id="UP000054018">
    <property type="component" value="Unassembled WGS sequence"/>
</dbReference>
<dbReference type="AlphaFoldDB" id="A0A0C9XKA1"/>
<name>A0A0C9XKA1_9AGAM</name>
<reference evidence="2" key="2">
    <citation type="submission" date="2015-01" db="EMBL/GenBank/DDBJ databases">
        <title>Evolutionary Origins and Diversification of the Mycorrhizal Mutualists.</title>
        <authorList>
            <consortium name="DOE Joint Genome Institute"/>
            <consortium name="Mycorrhizal Genomics Consortium"/>
            <person name="Kohler A."/>
            <person name="Kuo A."/>
            <person name="Nagy L.G."/>
            <person name="Floudas D."/>
            <person name="Copeland A."/>
            <person name="Barry K.W."/>
            <person name="Cichocki N."/>
            <person name="Veneault-Fourrey C."/>
            <person name="LaButti K."/>
            <person name="Lindquist E.A."/>
            <person name="Lipzen A."/>
            <person name="Lundell T."/>
            <person name="Morin E."/>
            <person name="Murat C."/>
            <person name="Riley R."/>
            <person name="Ohm R."/>
            <person name="Sun H."/>
            <person name="Tunlid A."/>
            <person name="Henrissat B."/>
            <person name="Grigoriev I.V."/>
            <person name="Hibbett D.S."/>
            <person name="Martin F."/>
        </authorList>
    </citation>
    <scope>NUCLEOTIDE SEQUENCE [LARGE SCALE GENOMIC DNA]</scope>
    <source>
        <strain evidence="2">441</strain>
    </source>
</reference>
<accession>A0A0C9XKA1</accession>
<organism evidence="1 2">
    <name type="scientific">Pisolithus microcarpus 441</name>
    <dbReference type="NCBI Taxonomy" id="765257"/>
    <lineage>
        <taxon>Eukaryota</taxon>
        <taxon>Fungi</taxon>
        <taxon>Dikarya</taxon>
        <taxon>Basidiomycota</taxon>
        <taxon>Agaricomycotina</taxon>
        <taxon>Agaricomycetes</taxon>
        <taxon>Agaricomycetidae</taxon>
        <taxon>Boletales</taxon>
        <taxon>Sclerodermatineae</taxon>
        <taxon>Pisolithaceae</taxon>
        <taxon>Pisolithus</taxon>
    </lineage>
</organism>
<dbReference type="OrthoDB" id="25149at2759"/>
<proteinExistence type="predicted"/>
<reference evidence="1 2" key="1">
    <citation type="submission" date="2014-04" db="EMBL/GenBank/DDBJ databases">
        <authorList>
            <consortium name="DOE Joint Genome Institute"/>
            <person name="Kuo A."/>
            <person name="Kohler A."/>
            <person name="Costa M.D."/>
            <person name="Nagy L.G."/>
            <person name="Floudas D."/>
            <person name="Copeland A."/>
            <person name="Barry K.W."/>
            <person name="Cichocki N."/>
            <person name="Veneault-Fourrey C."/>
            <person name="LaButti K."/>
            <person name="Lindquist E.A."/>
            <person name="Lipzen A."/>
            <person name="Lundell T."/>
            <person name="Morin E."/>
            <person name="Murat C."/>
            <person name="Sun H."/>
            <person name="Tunlid A."/>
            <person name="Henrissat B."/>
            <person name="Grigoriev I.V."/>
            <person name="Hibbett D.S."/>
            <person name="Martin F."/>
            <person name="Nordberg H.P."/>
            <person name="Cantor M.N."/>
            <person name="Hua S.X."/>
        </authorList>
    </citation>
    <scope>NUCLEOTIDE SEQUENCE [LARGE SCALE GENOMIC DNA]</scope>
    <source>
        <strain evidence="1 2">441</strain>
    </source>
</reference>
<dbReference type="STRING" id="765257.A0A0C9XKA1"/>
<evidence type="ECO:0000313" key="2">
    <source>
        <dbReference type="Proteomes" id="UP000054018"/>
    </source>
</evidence>
<dbReference type="EMBL" id="KN834049">
    <property type="protein sequence ID" value="KIK12770.1"/>
    <property type="molecule type" value="Genomic_DNA"/>
</dbReference>